<dbReference type="RefSeq" id="WP_160200412.1">
    <property type="nucleotide sequence ID" value="NZ_QXWK01000001.1"/>
</dbReference>
<sequence>MKRDRESNLRIKKYIIAATGIVGLLVIFCCISLFLQGDKPETISDCPELIPEESPLVLPNERSELCVKELDFKEKERLSYGKYGFRYKIDIKETSILMMDVWEDSTLKNISYGVYRSSELGNPVAEVHIEEVLKMDLDSALGNLTEIQPKHQPREGIVLKPGVYYIAVYSKNSNEDAIAKYESLLAVVNTELSLQEGEWGFFFSTGKEQKTYFEVNVPGSGMLYVDRDFWRVTYDIQLCDAEKNSIQKPILEPSGQEKGHQKAKFSVSESGVYYLQVVSDDSSPSCWANEIRYRFVSE</sequence>
<dbReference type="EMBL" id="QXWK01000001">
    <property type="protein sequence ID" value="NBH60107.1"/>
    <property type="molecule type" value="Genomic_DNA"/>
</dbReference>
<accession>A0A845QHG1</accession>
<feature type="transmembrane region" description="Helical" evidence="1">
    <location>
        <begin position="14"/>
        <end position="35"/>
    </location>
</feature>
<keyword evidence="1" id="KW-1133">Transmembrane helix</keyword>
<keyword evidence="1" id="KW-0472">Membrane</keyword>
<protein>
    <submittedName>
        <fullName evidence="2">Uncharacterized protein</fullName>
    </submittedName>
</protein>
<reference evidence="2 3" key="1">
    <citation type="submission" date="2018-08" db="EMBL/GenBank/DDBJ databases">
        <title>Murine metabolic-syndrome-specific gut microbial biobank.</title>
        <authorList>
            <person name="Liu C."/>
        </authorList>
    </citation>
    <scope>NUCLEOTIDE SEQUENCE [LARGE SCALE GENOMIC DNA]</scope>
    <source>
        <strain evidence="2 3">28</strain>
    </source>
</reference>
<evidence type="ECO:0000256" key="1">
    <source>
        <dbReference type="SAM" id="Phobius"/>
    </source>
</evidence>
<name>A0A845QHG1_9FIRM</name>
<comment type="caution">
    <text evidence="2">The sequence shown here is derived from an EMBL/GenBank/DDBJ whole genome shotgun (WGS) entry which is preliminary data.</text>
</comment>
<dbReference type="Proteomes" id="UP000446866">
    <property type="component" value="Unassembled WGS sequence"/>
</dbReference>
<keyword evidence="3" id="KW-1185">Reference proteome</keyword>
<proteinExistence type="predicted"/>
<evidence type="ECO:0000313" key="2">
    <source>
        <dbReference type="EMBL" id="NBH60107.1"/>
    </source>
</evidence>
<keyword evidence="1" id="KW-0812">Transmembrane</keyword>
<organism evidence="2 3">
    <name type="scientific">Anaerotruncus colihominis</name>
    <dbReference type="NCBI Taxonomy" id="169435"/>
    <lineage>
        <taxon>Bacteria</taxon>
        <taxon>Bacillati</taxon>
        <taxon>Bacillota</taxon>
        <taxon>Clostridia</taxon>
        <taxon>Eubacteriales</taxon>
        <taxon>Oscillospiraceae</taxon>
        <taxon>Anaerotruncus</taxon>
    </lineage>
</organism>
<evidence type="ECO:0000313" key="3">
    <source>
        <dbReference type="Proteomes" id="UP000446866"/>
    </source>
</evidence>
<dbReference type="AlphaFoldDB" id="A0A845QHG1"/>
<gene>
    <name evidence="2" type="ORF">D0435_00260</name>
</gene>